<dbReference type="EMBL" id="CP013690">
    <property type="protein sequence ID" value="ALU27081.1"/>
    <property type="molecule type" value="Genomic_DNA"/>
</dbReference>
<evidence type="ECO:0000313" key="3">
    <source>
        <dbReference type="EMBL" id="ALU27081.1"/>
    </source>
</evidence>
<evidence type="ECO:0000313" key="4">
    <source>
        <dbReference type="Proteomes" id="UP000069030"/>
    </source>
</evidence>
<dbReference type="AlphaFoldDB" id="A0A0S7E6Z8"/>
<keyword evidence="2" id="KW-0378">Hydrolase</keyword>
<dbReference type="Gene3D" id="3.40.50.1820">
    <property type="entry name" value="alpha/beta hydrolase"/>
    <property type="match status" value="1"/>
</dbReference>
<dbReference type="InterPro" id="IPR029058">
    <property type="entry name" value="AB_hydrolase_fold"/>
</dbReference>
<protein>
    <submittedName>
        <fullName evidence="3">Phospholipase</fullName>
    </submittedName>
</protein>
<reference evidence="3 4" key="1">
    <citation type="journal article" date="2016" name="J. Zhejiang Univ. Sci. B">
        <title>Antibiotic resistance mechanisms of Myroides sp.</title>
        <authorList>
            <person name="Hu S."/>
            <person name="Yuan S."/>
            <person name="Qu H."/>
            <person name="Jiang T."/>
            <person name="Zhou Y."/>
            <person name="Wang M."/>
            <person name="Ming D."/>
        </authorList>
    </citation>
    <scope>NUCLEOTIDE SEQUENCE [LARGE SCALE GENOMIC DNA]</scope>
    <source>
        <strain evidence="3 4">PR63039</strain>
    </source>
</reference>
<comment type="similarity">
    <text evidence="1">Belongs to the AB hydrolase superfamily. AB hydrolase 2 family.</text>
</comment>
<dbReference type="Proteomes" id="UP000069030">
    <property type="component" value="Chromosome"/>
</dbReference>
<dbReference type="PANTHER" id="PTHR10655">
    <property type="entry name" value="LYSOPHOSPHOLIPASE-RELATED"/>
    <property type="match status" value="1"/>
</dbReference>
<dbReference type="eggNOG" id="COG0400">
    <property type="taxonomic scope" value="Bacteria"/>
</dbReference>
<dbReference type="GO" id="GO:0016787">
    <property type="term" value="F:hydrolase activity"/>
    <property type="evidence" value="ECO:0007669"/>
    <property type="project" value="UniProtKB-KW"/>
</dbReference>
<dbReference type="GeneID" id="66975708"/>
<dbReference type="Pfam" id="PF02230">
    <property type="entry name" value="Abhydrolase_2"/>
    <property type="match status" value="1"/>
</dbReference>
<name>A0A0S7E6Z8_9FLAO</name>
<evidence type="ECO:0000256" key="1">
    <source>
        <dbReference type="ARBA" id="ARBA00006499"/>
    </source>
</evidence>
<accession>A0A0S7E6Z8</accession>
<organism evidence="3 4">
    <name type="scientific">Myroides odoratimimus</name>
    <dbReference type="NCBI Taxonomy" id="76832"/>
    <lineage>
        <taxon>Bacteria</taxon>
        <taxon>Pseudomonadati</taxon>
        <taxon>Bacteroidota</taxon>
        <taxon>Flavobacteriia</taxon>
        <taxon>Flavobacteriales</taxon>
        <taxon>Flavobacteriaceae</taxon>
        <taxon>Myroides</taxon>
    </lineage>
</organism>
<dbReference type="InterPro" id="IPR003140">
    <property type="entry name" value="PLipase/COase/thioEstase"/>
</dbReference>
<dbReference type="KEGG" id="mod:AS202_13365"/>
<proteinExistence type="inferred from homology"/>
<dbReference type="InterPro" id="IPR050565">
    <property type="entry name" value="LYPA1-2/EST-like"/>
</dbReference>
<dbReference type="RefSeq" id="WP_006259064.1">
    <property type="nucleotide sequence ID" value="NZ_BCMQ01000003.1"/>
</dbReference>
<dbReference type="SUPFAM" id="SSF53474">
    <property type="entry name" value="alpha/beta-Hydrolases"/>
    <property type="match status" value="1"/>
</dbReference>
<gene>
    <name evidence="3" type="ORF">AS202_13365</name>
</gene>
<sequence length="217" mass="24605">MDTSLSISYLIQEPKVIKDKNPVIILLHGYGSNEEDLFSFAPELPDDYYVISARAPYTVPPYGYAWYAITFDADANKFSDDNQAIESRDLIVRFIDELVAKYPIDANNVNLVGFSQGAILSYAIALSYPEKVNKVVALSGYFNENIIAKNYKENNLSKLRLFASHGTVDQVIPIDWARRTPTILTSLAVKHTYKEYPVGHGVHPLNFRDFKEFLLEE</sequence>
<evidence type="ECO:0000256" key="2">
    <source>
        <dbReference type="ARBA" id="ARBA00022801"/>
    </source>
</evidence>
<dbReference type="PANTHER" id="PTHR10655:SF17">
    <property type="entry name" value="LYSOPHOSPHOLIPASE-LIKE PROTEIN 1"/>
    <property type="match status" value="1"/>
</dbReference>